<dbReference type="Proteomes" id="UP001145742">
    <property type="component" value="Unassembled WGS sequence"/>
</dbReference>
<reference evidence="2" key="1">
    <citation type="submission" date="2019-10" db="EMBL/GenBank/DDBJ databases">
        <authorList>
            <person name="Soares A.E.R."/>
            <person name="Aleixo A."/>
            <person name="Schneider P."/>
            <person name="Miyaki C.Y."/>
            <person name="Schneider M.P."/>
            <person name="Mello C."/>
            <person name="Vasconcelos A.T.R."/>
        </authorList>
    </citation>
    <scope>NUCLEOTIDE SEQUENCE</scope>
    <source>
        <tissue evidence="2">Muscle</tissue>
    </source>
</reference>
<proteinExistence type="predicted"/>
<feature type="region of interest" description="Disordered" evidence="1">
    <location>
        <begin position="1"/>
        <end position="44"/>
    </location>
</feature>
<keyword evidence="3" id="KW-1185">Reference proteome</keyword>
<protein>
    <submittedName>
        <fullName evidence="2">Uncharacterized protein</fullName>
    </submittedName>
</protein>
<feature type="region of interest" description="Disordered" evidence="1">
    <location>
        <begin position="68"/>
        <end position="94"/>
    </location>
</feature>
<gene>
    <name evidence="2" type="ORF">WISP_23454</name>
</gene>
<accession>A0ABQ9DSQ3</accession>
<evidence type="ECO:0000313" key="3">
    <source>
        <dbReference type="Proteomes" id="UP001145742"/>
    </source>
</evidence>
<evidence type="ECO:0000256" key="1">
    <source>
        <dbReference type="SAM" id="MobiDB-lite"/>
    </source>
</evidence>
<sequence length="94" mass="9719">MAGTAIRVSPGVLYIDTGSSDRTGAEGRDGIGSGDQQDHRSPGIVERRIPVSVGGSRLRPRLLLPNPRFAPSPCSVPGFDPGPAAGKTSVSQPR</sequence>
<evidence type="ECO:0000313" key="2">
    <source>
        <dbReference type="EMBL" id="KAJ7425415.1"/>
    </source>
</evidence>
<name>A0ABQ9DSQ3_9PASS</name>
<organism evidence="2 3">
    <name type="scientific">Willisornis vidua</name>
    <name type="common">Xingu scale-backed antbird</name>
    <dbReference type="NCBI Taxonomy" id="1566151"/>
    <lineage>
        <taxon>Eukaryota</taxon>
        <taxon>Metazoa</taxon>
        <taxon>Chordata</taxon>
        <taxon>Craniata</taxon>
        <taxon>Vertebrata</taxon>
        <taxon>Euteleostomi</taxon>
        <taxon>Archelosauria</taxon>
        <taxon>Archosauria</taxon>
        <taxon>Dinosauria</taxon>
        <taxon>Saurischia</taxon>
        <taxon>Theropoda</taxon>
        <taxon>Coelurosauria</taxon>
        <taxon>Aves</taxon>
        <taxon>Neognathae</taxon>
        <taxon>Neoaves</taxon>
        <taxon>Telluraves</taxon>
        <taxon>Australaves</taxon>
        <taxon>Passeriformes</taxon>
        <taxon>Thamnophilidae</taxon>
        <taxon>Willisornis</taxon>
    </lineage>
</organism>
<comment type="caution">
    <text evidence="2">The sequence shown here is derived from an EMBL/GenBank/DDBJ whole genome shotgun (WGS) entry which is preliminary data.</text>
</comment>
<dbReference type="EMBL" id="WHWB01032521">
    <property type="protein sequence ID" value="KAJ7425415.1"/>
    <property type="molecule type" value="Genomic_DNA"/>
</dbReference>